<feature type="signal peptide" evidence="5">
    <location>
        <begin position="1"/>
        <end position="22"/>
    </location>
</feature>
<dbReference type="PANTHER" id="PTHR34218:SF3">
    <property type="entry name" value="ACYL-HOMOSERINE LACTONE ACYLASE PVDQ"/>
    <property type="match status" value="1"/>
</dbReference>
<dbReference type="InterPro" id="IPR043146">
    <property type="entry name" value="Penicillin_amidase_N_B-knob"/>
</dbReference>
<dbReference type="GO" id="GO:0016811">
    <property type="term" value="F:hydrolase activity, acting on carbon-nitrogen (but not peptide) bonds, in linear amides"/>
    <property type="evidence" value="ECO:0007669"/>
    <property type="project" value="InterPro"/>
</dbReference>
<organism evidence="6 7">
    <name type="scientific">Steroidobacter agaridevorans</name>
    <dbReference type="NCBI Taxonomy" id="2695856"/>
    <lineage>
        <taxon>Bacteria</taxon>
        <taxon>Pseudomonadati</taxon>
        <taxon>Pseudomonadota</taxon>
        <taxon>Gammaproteobacteria</taxon>
        <taxon>Steroidobacterales</taxon>
        <taxon>Steroidobacteraceae</taxon>
        <taxon>Steroidobacter</taxon>
    </lineage>
</organism>
<evidence type="ECO:0000313" key="7">
    <source>
        <dbReference type="Proteomes" id="UP000445000"/>
    </source>
</evidence>
<keyword evidence="2 5" id="KW-0732">Signal</keyword>
<evidence type="ECO:0000256" key="2">
    <source>
        <dbReference type="ARBA" id="ARBA00022729"/>
    </source>
</evidence>
<dbReference type="Gene3D" id="1.10.439.10">
    <property type="entry name" value="Penicillin Amidohydrolase, domain 1"/>
    <property type="match status" value="1"/>
</dbReference>
<reference evidence="7" key="1">
    <citation type="submission" date="2020-01" db="EMBL/GenBank/DDBJ databases">
        <title>'Steroidobacter agaridevorans' sp. nov., agar-degrading bacteria isolated from rhizosphere soils.</title>
        <authorList>
            <person name="Ikenaga M."/>
            <person name="Kataoka M."/>
            <person name="Murouchi A."/>
            <person name="Katsuragi S."/>
            <person name="Sakai M."/>
        </authorList>
    </citation>
    <scope>NUCLEOTIDE SEQUENCE [LARGE SCALE GENOMIC DNA]</scope>
    <source>
        <strain evidence="7">YU21-B</strain>
    </source>
</reference>
<evidence type="ECO:0000256" key="5">
    <source>
        <dbReference type="SAM" id="SignalP"/>
    </source>
</evidence>
<dbReference type="RefSeq" id="WP_161811077.1">
    <property type="nucleotide sequence ID" value="NZ_BLJN01000001.1"/>
</dbReference>
<evidence type="ECO:0000313" key="6">
    <source>
        <dbReference type="EMBL" id="GFE79404.1"/>
    </source>
</evidence>
<dbReference type="Proteomes" id="UP000445000">
    <property type="component" value="Unassembled WGS sequence"/>
</dbReference>
<dbReference type="SUPFAM" id="SSF56235">
    <property type="entry name" value="N-terminal nucleophile aminohydrolases (Ntn hydrolases)"/>
    <property type="match status" value="1"/>
</dbReference>
<evidence type="ECO:0000256" key="1">
    <source>
        <dbReference type="ARBA" id="ARBA00006586"/>
    </source>
</evidence>
<dbReference type="Gene3D" id="3.60.20.10">
    <property type="entry name" value="Glutamine Phosphoribosylpyrophosphate, subunit 1, domain 1"/>
    <property type="match status" value="1"/>
</dbReference>
<protein>
    <submittedName>
        <fullName evidence="6">Aculeacin A acylase</fullName>
    </submittedName>
</protein>
<keyword evidence="7" id="KW-1185">Reference proteome</keyword>
<dbReference type="Gene3D" id="1.10.1400.10">
    <property type="match status" value="1"/>
</dbReference>
<dbReference type="PANTHER" id="PTHR34218">
    <property type="entry name" value="PEPTIDASE S45 PENICILLIN AMIDASE"/>
    <property type="match status" value="1"/>
</dbReference>
<dbReference type="Gene3D" id="2.30.120.10">
    <property type="match status" value="1"/>
</dbReference>
<gene>
    <name evidence="6" type="ORF">GCM10011487_14040</name>
</gene>
<dbReference type="InterPro" id="IPR002692">
    <property type="entry name" value="S45"/>
</dbReference>
<comment type="caution">
    <text evidence="6">The sequence shown here is derived from an EMBL/GenBank/DDBJ whole genome shotgun (WGS) entry which is preliminary data.</text>
</comment>
<feature type="chain" id="PRO_5032854238" evidence="5">
    <location>
        <begin position="23"/>
        <end position="771"/>
    </location>
</feature>
<dbReference type="InterPro" id="IPR029055">
    <property type="entry name" value="Ntn_hydrolases_N"/>
</dbReference>
<evidence type="ECO:0000256" key="3">
    <source>
        <dbReference type="ARBA" id="ARBA00022801"/>
    </source>
</evidence>
<sequence>MLTTRLHTLLLACVFLTSAGEAARPAATVTTTEHGIPHIVAPTYRALGFGYGYVMAENDLCGMAAMFATYSGERAMHYGADGIDLNYLLGRRPVNNVVSDLVMRLMIDDAHVRRAQRRSPREIDGLLQGYAEGFNEYLRSEPARAKACAGRGSLQPIQPADIQRRMQGLAMLLSSGLLRQEIFDAKPPTSDSAERTASAAEQVGVGSAGSNAYAFGKSLTDNGRGLLLGNPHFLWDGPQRFVELHLTVPGQYDAMGAAVQGVPLVMIGFNRSLAWTHTVSTDKRGILYRLTLDPEDPTRYMLDGRSLPMQRQRVTTQSLDAAGKPIAHSHDFWMTRFGPVLMSKSMPWSREHAYALLDANRENDRLLQQWLAIGRSRNAPELKSELHRTLGLPWVNTVAADSEGNAFYADFSVAPDLSDATLGNCAVSTVTGFESLLAVLDGSRSSCFSNSGVLPASARPSMLRTDFVANSNDSHWLTHPDAPLEGFPAIVGAERSVRKLRTRQGVLQLQPWIAASDPSTAPRISAEALQKLLLSGDSLQADLVLQKLLPACAQATAQITDAVERRRVERGCEALSGWDRRYDLESTGAHLFNEFVNRLKQPAGEDLGAVASLWNIPFDANDPLHTPRDFDATQPSVWKAMSSAVDRLDQARLPLDAKLGTVQFVIRNGTRIPLHGGPTFSSMNATLVPGLGYTDPIAPSNAYMLVVSFDASGPRAEAILASSQSPEPDSPYYADQTIAYSRKQWSRLPFTAEAVAAAAISPPRVLRLPRR</sequence>
<dbReference type="AlphaFoldDB" id="A0A829Y806"/>
<evidence type="ECO:0000256" key="4">
    <source>
        <dbReference type="ARBA" id="ARBA00023145"/>
    </source>
</evidence>
<keyword evidence="3" id="KW-0378">Hydrolase</keyword>
<dbReference type="Pfam" id="PF01804">
    <property type="entry name" value="Penicil_amidase"/>
    <property type="match status" value="1"/>
</dbReference>
<keyword evidence="4" id="KW-0865">Zymogen</keyword>
<dbReference type="InterPro" id="IPR043147">
    <property type="entry name" value="Penicillin_amidase_A-knob"/>
</dbReference>
<comment type="similarity">
    <text evidence="1">Belongs to the peptidase S45 family.</text>
</comment>
<dbReference type="InterPro" id="IPR023343">
    <property type="entry name" value="Penicillin_amidase_dom1"/>
</dbReference>
<accession>A0A829Y806</accession>
<dbReference type="GO" id="GO:0017000">
    <property type="term" value="P:antibiotic biosynthetic process"/>
    <property type="evidence" value="ECO:0007669"/>
    <property type="project" value="InterPro"/>
</dbReference>
<name>A0A829Y806_9GAMM</name>
<dbReference type="EMBL" id="BLJN01000001">
    <property type="protein sequence ID" value="GFE79404.1"/>
    <property type="molecule type" value="Genomic_DNA"/>
</dbReference>
<proteinExistence type="inferred from homology"/>